<dbReference type="AlphaFoldDB" id="A0A7X4KPX6"/>
<dbReference type="Pfam" id="PF00534">
    <property type="entry name" value="Glycos_transf_1"/>
    <property type="match status" value="1"/>
</dbReference>
<keyword evidence="2" id="KW-0808">Transferase</keyword>
<dbReference type="PANTHER" id="PTHR12526">
    <property type="entry name" value="GLYCOSYLTRANSFERASE"/>
    <property type="match status" value="1"/>
</dbReference>
<comment type="caution">
    <text evidence="2">The sequence shown here is derived from an EMBL/GenBank/DDBJ whole genome shotgun (WGS) entry which is preliminary data.</text>
</comment>
<dbReference type="InterPro" id="IPR001296">
    <property type="entry name" value="Glyco_trans_1"/>
</dbReference>
<dbReference type="GO" id="GO:0016757">
    <property type="term" value="F:glycosyltransferase activity"/>
    <property type="evidence" value="ECO:0007669"/>
    <property type="project" value="InterPro"/>
</dbReference>
<protein>
    <submittedName>
        <fullName evidence="2">Glycosyltransferase</fullName>
    </submittedName>
</protein>
<dbReference type="RefSeq" id="WP_161074013.1">
    <property type="nucleotide sequence ID" value="NZ_WWCU01000026.1"/>
</dbReference>
<evidence type="ECO:0000313" key="3">
    <source>
        <dbReference type="Proteomes" id="UP000450676"/>
    </source>
</evidence>
<evidence type="ECO:0000313" key="2">
    <source>
        <dbReference type="EMBL" id="MYN09716.1"/>
    </source>
</evidence>
<reference evidence="2 3" key="1">
    <citation type="submission" date="2019-12" db="EMBL/GenBank/DDBJ databases">
        <title>Novel species isolated from a subtropical stream in China.</title>
        <authorList>
            <person name="Lu H."/>
        </authorList>
    </citation>
    <scope>NUCLEOTIDE SEQUENCE [LARGE SCALE GENOMIC DNA]</scope>
    <source>
        <strain evidence="2 3">FT127W</strain>
    </source>
</reference>
<dbReference type="PANTHER" id="PTHR12526:SF630">
    <property type="entry name" value="GLYCOSYLTRANSFERASE"/>
    <property type="match status" value="1"/>
</dbReference>
<proteinExistence type="predicted"/>
<name>A0A7X4KPX6_9BURK</name>
<dbReference type="Gene3D" id="3.40.50.2000">
    <property type="entry name" value="Glycogen Phosphorylase B"/>
    <property type="match status" value="3"/>
</dbReference>
<gene>
    <name evidence="2" type="ORF">GTP77_20550</name>
</gene>
<organism evidence="2 3">
    <name type="scientific">Pseudoduganella aquatica</name>
    <dbReference type="NCBI Taxonomy" id="2660641"/>
    <lineage>
        <taxon>Bacteria</taxon>
        <taxon>Pseudomonadati</taxon>
        <taxon>Pseudomonadota</taxon>
        <taxon>Betaproteobacteria</taxon>
        <taxon>Burkholderiales</taxon>
        <taxon>Oxalobacteraceae</taxon>
        <taxon>Telluria group</taxon>
        <taxon>Pseudoduganella</taxon>
    </lineage>
</organism>
<dbReference type="EMBL" id="WWCU01000026">
    <property type="protein sequence ID" value="MYN09716.1"/>
    <property type="molecule type" value="Genomic_DNA"/>
</dbReference>
<dbReference type="CDD" id="cd03801">
    <property type="entry name" value="GT4_PimA-like"/>
    <property type="match status" value="1"/>
</dbReference>
<accession>A0A7X4KPX6</accession>
<dbReference type="SUPFAM" id="SSF53756">
    <property type="entry name" value="UDP-Glycosyltransferase/glycogen phosphorylase"/>
    <property type="match status" value="2"/>
</dbReference>
<keyword evidence="3" id="KW-1185">Reference proteome</keyword>
<evidence type="ECO:0000259" key="1">
    <source>
        <dbReference type="Pfam" id="PF00534"/>
    </source>
</evidence>
<feature type="domain" description="Glycosyl transferase family 1" evidence="1">
    <location>
        <begin position="176"/>
        <end position="296"/>
    </location>
</feature>
<sequence>MRKKILIACSHFWPSIGGLETSMGQLGGELVAAGYDVSVMTLAFPGRSADSHEGVAIISVDMPAFQHAIRAAVASGAYDTCLLIQDPLGTIVWSVEQLAPPAHTRVLVQPIINEDGYARWKDKQDFRQRLAAILKSSTAALTMTKSGPDHRFMREAGVEPVYLPNASSQAVPAGDFRQQLGIPADRFVILHVANLYWVKNHVGLIDALPDMPANWQLVMIGTPTGATDCVAAVQAKLASRPEIKYIPGLPPEWVSAAMRAADVVVLASHGEGSPITLLEAMSHGKPWLATPQCGAANDHLGGFITDLPGFMPRLRQLAANRALRKELGEISRAHWSECYAWPVVLRGWTDLIETGRLQRSFEPGAALVERMRQVRAALGDAAVPAGNAPEALLGEFARRIDFGAFHVDAYREGPVRFGWVGTVPERPDEVNSLLIPAMGSRHQMAILDEQAAPAQAAAFFQSIDVLLLTSEQDYALSAAVAAMACGVYLLGVRQGRLAELLERQPGAQLAAPSGAALHEAMNWCSGNGAELRRRGYKQAQQVALRAAGAAP</sequence>
<dbReference type="Proteomes" id="UP000450676">
    <property type="component" value="Unassembled WGS sequence"/>
</dbReference>